<keyword evidence="1" id="KW-0472">Membrane</keyword>
<comment type="caution">
    <text evidence="2">The sequence shown here is derived from an EMBL/GenBank/DDBJ whole genome shotgun (WGS) entry which is preliminary data.</text>
</comment>
<feature type="transmembrane region" description="Helical" evidence="1">
    <location>
        <begin position="6"/>
        <end position="28"/>
    </location>
</feature>
<organism evidence="2 3">
    <name type="scientific">Brevibacillus thermoruber</name>
    <dbReference type="NCBI Taxonomy" id="33942"/>
    <lineage>
        <taxon>Bacteria</taxon>
        <taxon>Bacillati</taxon>
        <taxon>Bacillota</taxon>
        <taxon>Bacilli</taxon>
        <taxon>Bacillales</taxon>
        <taxon>Paenibacillaceae</taxon>
        <taxon>Brevibacillus</taxon>
    </lineage>
</organism>
<accession>A0A9X3TTP8</accession>
<name>A0A9X3TTP8_9BACL</name>
<proteinExistence type="predicted"/>
<dbReference type="RefSeq" id="WP_271140405.1">
    <property type="nucleotide sequence ID" value="NZ_JAPYYP010000018.1"/>
</dbReference>
<dbReference type="EMBL" id="JAPYYP010000018">
    <property type="protein sequence ID" value="MDA5109553.1"/>
    <property type="molecule type" value="Genomic_DNA"/>
</dbReference>
<evidence type="ECO:0000256" key="1">
    <source>
        <dbReference type="SAM" id="Phobius"/>
    </source>
</evidence>
<sequence>MWQKLFGMLPPFMTFAGAVLSVLIPWTVRSMSRKLRAYGDPPWKDGKRE</sequence>
<keyword evidence="1" id="KW-1133">Transmembrane helix</keyword>
<protein>
    <submittedName>
        <fullName evidence="2">Uncharacterized protein</fullName>
    </submittedName>
</protein>
<keyword evidence="1" id="KW-0812">Transmembrane</keyword>
<keyword evidence="3" id="KW-1185">Reference proteome</keyword>
<dbReference type="AlphaFoldDB" id="A0A9X3TTP8"/>
<evidence type="ECO:0000313" key="2">
    <source>
        <dbReference type="EMBL" id="MDA5109553.1"/>
    </source>
</evidence>
<dbReference type="Proteomes" id="UP001151071">
    <property type="component" value="Unassembled WGS sequence"/>
</dbReference>
<evidence type="ECO:0000313" key="3">
    <source>
        <dbReference type="Proteomes" id="UP001151071"/>
    </source>
</evidence>
<reference evidence="2" key="1">
    <citation type="submission" date="2022-12" db="EMBL/GenBank/DDBJ databases">
        <title>Draft genome sequence of the thermophilic strain Brevibacillus thermoruber HT42, isolated from Los Humeros, Puebla, Mexico, with biotechnological potential.</title>
        <authorList>
            <person name="Lara Sanchez J."/>
            <person name="Solis Palacios R."/>
            <person name="Bustos Baena A.S."/>
            <person name="Ruz Baez A.E."/>
            <person name="Espinosa Luna G."/>
            <person name="Oliart Ros R.M."/>
        </authorList>
    </citation>
    <scope>NUCLEOTIDE SEQUENCE</scope>
    <source>
        <strain evidence="2">HT42</strain>
    </source>
</reference>
<gene>
    <name evidence="2" type="ORF">O3V59_14380</name>
</gene>